<evidence type="ECO:0000313" key="8">
    <source>
        <dbReference type="Proteomes" id="UP000886607"/>
    </source>
</evidence>
<protein>
    <recommendedName>
        <fullName evidence="4">LysM domain-containing protein</fullName>
    </recommendedName>
</protein>
<dbReference type="RefSeq" id="WP_202583564.1">
    <property type="nucleotide sequence ID" value="NZ_BKBO01000006.1"/>
</dbReference>
<proteinExistence type="predicted"/>
<feature type="region of interest" description="Disordered" evidence="2">
    <location>
        <begin position="77"/>
        <end position="168"/>
    </location>
</feature>
<keyword evidence="3" id="KW-0732">Signal</keyword>
<dbReference type="PANTHER" id="PTHR34700:SF4">
    <property type="entry name" value="PHAGE-LIKE ELEMENT PBSX PROTEIN XKDP"/>
    <property type="match status" value="1"/>
</dbReference>
<feature type="signal peptide" evidence="3">
    <location>
        <begin position="1"/>
        <end position="27"/>
    </location>
</feature>
<organism evidence="6 7">
    <name type="scientific">Tetragenococcus koreensis</name>
    <dbReference type="NCBI Taxonomy" id="290335"/>
    <lineage>
        <taxon>Bacteria</taxon>
        <taxon>Bacillati</taxon>
        <taxon>Bacillota</taxon>
        <taxon>Bacilli</taxon>
        <taxon>Lactobacillales</taxon>
        <taxon>Enterococcaceae</taxon>
        <taxon>Tetragenococcus</taxon>
    </lineage>
</organism>
<evidence type="ECO:0000256" key="2">
    <source>
        <dbReference type="SAM" id="MobiDB-lite"/>
    </source>
</evidence>
<dbReference type="EMBL" id="BKBO01000006">
    <property type="protein sequence ID" value="GEQ48706.1"/>
    <property type="molecule type" value="Genomic_DNA"/>
</dbReference>
<sequence length="219" mass="23427">MKLKKLLLGTALTAGTVFAIGTTSANADEMYTIQTNDTLGKISKEFVGDKSLVDPIVEANDIKDKNLIYVGEELTIPTDGNSEQAPVQQEAPAPEVQEQPEQQEPVEEQPEAQEQPVEEAQPAAEEEAPAPEAEASSDSSVEVNDHLKQIAQRESGGDTSAINPSSGAAGKYQFLQRTWDSVVSPEYQGTSPAEAPEEVQDAAAQKLYNEVGASQWVTA</sequence>
<dbReference type="Gene3D" id="1.10.530.10">
    <property type="match status" value="1"/>
</dbReference>
<evidence type="ECO:0000313" key="6">
    <source>
        <dbReference type="EMBL" id="GEQ53712.1"/>
    </source>
</evidence>
<dbReference type="GO" id="GO:0016787">
    <property type="term" value="F:hydrolase activity"/>
    <property type="evidence" value="ECO:0007669"/>
    <property type="project" value="UniProtKB-KW"/>
</dbReference>
<gene>
    <name evidence="5" type="ORF">TK11N_05580</name>
    <name evidence="6" type="ORF">TK2N_05560</name>
</gene>
<dbReference type="PROSITE" id="PS51782">
    <property type="entry name" value="LYSM"/>
    <property type="match status" value="1"/>
</dbReference>
<name>A0AAN4UAI6_9ENTE</name>
<accession>A0AAN4UAI6</accession>
<dbReference type="PANTHER" id="PTHR34700">
    <property type="entry name" value="POTASSIUM BINDING PROTEIN KBP"/>
    <property type="match status" value="1"/>
</dbReference>
<dbReference type="SUPFAM" id="SSF53955">
    <property type="entry name" value="Lysozyme-like"/>
    <property type="match status" value="1"/>
</dbReference>
<dbReference type="SUPFAM" id="SSF54106">
    <property type="entry name" value="LysM domain"/>
    <property type="match status" value="1"/>
</dbReference>
<evidence type="ECO:0000256" key="3">
    <source>
        <dbReference type="SAM" id="SignalP"/>
    </source>
</evidence>
<dbReference type="InterPro" id="IPR052196">
    <property type="entry name" value="Bact_Kbp"/>
</dbReference>
<dbReference type="SMART" id="SM00257">
    <property type="entry name" value="LysM"/>
    <property type="match status" value="1"/>
</dbReference>
<feature type="chain" id="PRO_5042988160" description="LysM domain-containing protein" evidence="3">
    <location>
        <begin position="28"/>
        <end position="219"/>
    </location>
</feature>
<comment type="caution">
    <text evidence="6">The sequence shown here is derived from an EMBL/GenBank/DDBJ whole genome shotgun (WGS) entry which is preliminary data.</text>
</comment>
<dbReference type="Pfam" id="PF06737">
    <property type="entry name" value="Transglycosylas"/>
    <property type="match status" value="1"/>
</dbReference>
<feature type="compositionally biased region" description="Polar residues" evidence="2">
    <location>
        <begin position="157"/>
        <end position="166"/>
    </location>
</feature>
<reference evidence="6" key="1">
    <citation type="submission" date="2019-08" db="EMBL/GenBank/DDBJ databases">
        <authorList>
            <person name="Ishikawa M."/>
            <person name="Suzuki T."/>
            <person name="Matsutani M."/>
        </authorList>
    </citation>
    <scope>NUCLEOTIDE SEQUENCE</scope>
    <source>
        <strain evidence="6">7C1</strain>
        <strain evidence="5">8C4</strain>
    </source>
</reference>
<dbReference type="Proteomes" id="UP000886607">
    <property type="component" value="Unassembled WGS sequence"/>
</dbReference>
<dbReference type="Pfam" id="PF01476">
    <property type="entry name" value="LysM"/>
    <property type="match status" value="1"/>
</dbReference>
<dbReference type="EMBL" id="BKBQ01000006">
    <property type="protein sequence ID" value="GEQ53712.1"/>
    <property type="molecule type" value="Genomic_DNA"/>
</dbReference>
<feature type="compositionally biased region" description="Low complexity" evidence="2">
    <location>
        <begin position="83"/>
        <end position="103"/>
    </location>
</feature>
<evidence type="ECO:0000313" key="7">
    <source>
        <dbReference type="Proteomes" id="UP000886597"/>
    </source>
</evidence>
<evidence type="ECO:0000256" key="1">
    <source>
        <dbReference type="ARBA" id="ARBA00022801"/>
    </source>
</evidence>
<evidence type="ECO:0000259" key="4">
    <source>
        <dbReference type="PROSITE" id="PS51782"/>
    </source>
</evidence>
<evidence type="ECO:0000313" key="5">
    <source>
        <dbReference type="EMBL" id="GEQ48706.1"/>
    </source>
</evidence>
<dbReference type="CDD" id="cd13925">
    <property type="entry name" value="RPF"/>
    <property type="match status" value="1"/>
</dbReference>
<dbReference type="CDD" id="cd00118">
    <property type="entry name" value="LysM"/>
    <property type="match status" value="1"/>
</dbReference>
<dbReference type="Gene3D" id="3.10.350.10">
    <property type="entry name" value="LysM domain"/>
    <property type="match status" value="1"/>
</dbReference>
<reference evidence="6" key="2">
    <citation type="journal article" date="2020" name="Int. Dairy J.">
        <title>Lactic acid bacterial diversity in Brie cheese focusing on salt concentration and pH of isolation medium and characterisation of halophilic and alkaliphilic lactic acid bacterial isolates.</title>
        <authorList>
            <person name="Unno R."/>
            <person name="Matsutani M."/>
            <person name="Suzuki T."/>
            <person name="Kodama K."/>
            <person name="Matsushita H."/>
            <person name="Yamasato K."/>
            <person name="Koizumi Y."/>
            <person name="Ishikawa M."/>
        </authorList>
    </citation>
    <scope>NUCLEOTIDE SEQUENCE</scope>
    <source>
        <strain evidence="6">7C1</strain>
        <strain evidence="5">8C4</strain>
    </source>
</reference>
<feature type="domain" description="LysM" evidence="4">
    <location>
        <begin position="29"/>
        <end position="76"/>
    </location>
</feature>
<keyword evidence="1" id="KW-0378">Hydrolase</keyword>
<keyword evidence="8" id="KW-1185">Reference proteome</keyword>
<dbReference type="InterPro" id="IPR010618">
    <property type="entry name" value="RPF"/>
</dbReference>
<dbReference type="InterPro" id="IPR036779">
    <property type="entry name" value="LysM_dom_sf"/>
</dbReference>
<dbReference type="AlphaFoldDB" id="A0AAN4UAI6"/>
<dbReference type="InterPro" id="IPR018392">
    <property type="entry name" value="LysM"/>
</dbReference>
<dbReference type="InterPro" id="IPR023346">
    <property type="entry name" value="Lysozyme-like_dom_sf"/>
</dbReference>
<dbReference type="Proteomes" id="UP000886597">
    <property type="component" value="Unassembled WGS sequence"/>
</dbReference>
<feature type="compositionally biased region" description="Low complexity" evidence="2">
    <location>
        <begin position="112"/>
        <end position="123"/>
    </location>
</feature>